<name>A0A9D2SC79_9FIRM</name>
<sequence length="96" mass="10661">MDNVIVILFLAFFLVLIALDIVMLISLVKPGDERKQMIVHRASSLTLTGTVGSMMIGIIENLLKGESIDVNPFVHLGTTAIIYFVSLIYYKRKYGG</sequence>
<feature type="transmembrane region" description="Helical" evidence="1">
    <location>
        <begin position="38"/>
        <end position="59"/>
    </location>
</feature>
<reference evidence="2" key="1">
    <citation type="journal article" date="2021" name="PeerJ">
        <title>Extensive microbial diversity within the chicken gut microbiome revealed by metagenomics and culture.</title>
        <authorList>
            <person name="Gilroy R."/>
            <person name="Ravi A."/>
            <person name="Getino M."/>
            <person name="Pursley I."/>
            <person name="Horton D.L."/>
            <person name="Alikhan N.F."/>
            <person name="Baker D."/>
            <person name="Gharbi K."/>
            <person name="Hall N."/>
            <person name="Watson M."/>
            <person name="Adriaenssens E.M."/>
            <person name="Foster-Nyarko E."/>
            <person name="Jarju S."/>
            <person name="Secka A."/>
            <person name="Antonio M."/>
            <person name="Oren A."/>
            <person name="Chaudhuri R.R."/>
            <person name="La Ragione R."/>
            <person name="Hildebrand F."/>
            <person name="Pallen M.J."/>
        </authorList>
    </citation>
    <scope>NUCLEOTIDE SEQUENCE</scope>
    <source>
        <strain evidence="2">USAMLcec3-2134</strain>
    </source>
</reference>
<dbReference type="Pfam" id="PF09946">
    <property type="entry name" value="DUF2178"/>
    <property type="match status" value="1"/>
</dbReference>
<dbReference type="EMBL" id="DWXE01000010">
    <property type="protein sequence ID" value="HJB90439.1"/>
    <property type="molecule type" value="Genomic_DNA"/>
</dbReference>
<organism evidence="2 3">
    <name type="scientific">Candidatus Eisenbergiella merdigallinarum</name>
    <dbReference type="NCBI Taxonomy" id="2838552"/>
    <lineage>
        <taxon>Bacteria</taxon>
        <taxon>Bacillati</taxon>
        <taxon>Bacillota</taxon>
        <taxon>Clostridia</taxon>
        <taxon>Lachnospirales</taxon>
        <taxon>Lachnospiraceae</taxon>
        <taxon>Eisenbergiella</taxon>
    </lineage>
</organism>
<keyword evidence="1" id="KW-1133">Transmembrane helix</keyword>
<proteinExistence type="predicted"/>
<keyword evidence="1" id="KW-0472">Membrane</keyword>
<comment type="caution">
    <text evidence="2">The sequence shown here is derived from an EMBL/GenBank/DDBJ whole genome shotgun (WGS) entry which is preliminary data.</text>
</comment>
<feature type="transmembrane region" description="Helical" evidence="1">
    <location>
        <begin position="71"/>
        <end position="90"/>
    </location>
</feature>
<dbReference type="Proteomes" id="UP000886883">
    <property type="component" value="Unassembled WGS sequence"/>
</dbReference>
<dbReference type="InterPro" id="IPR019235">
    <property type="entry name" value="DUF2178_TM"/>
</dbReference>
<gene>
    <name evidence="2" type="ORF">H9763_03105</name>
</gene>
<evidence type="ECO:0000313" key="3">
    <source>
        <dbReference type="Proteomes" id="UP000886883"/>
    </source>
</evidence>
<accession>A0A9D2SC79</accession>
<keyword evidence="1" id="KW-0812">Transmembrane</keyword>
<protein>
    <submittedName>
        <fullName evidence="2">Uncharacterized protein</fullName>
    </submittedName>
</protein>
<reference evidence="2" key="2">
    <citation type="submission" date="2021-04" db="EMBL/GenBank/DDBJ databases">
        <authorList>
            <person name="Gilroy R."/>
        </authorList>
    </citation>
    <scope>NUCLEOTIDE SEQUENCE</scope>
    <source>
        <strain evidence="2">USAMLcec3-2134</strain>
    </source>
</reference>
<feature type="transmembrane region" description="Helical" evidence="1">
    <location>
        <begin position="6"/>
        <end position="26"/>
    </location>
</feature>
<evidence type="ECO:0000313" key="2">
    <source>
        <dbReference type="EMBL" id="HJB90439.1"/>
    </source>
</evidence>
<dbReference type="AlphaFoldDB" id="A0A9D2SC79"/>
<evidence type="ECO:0000256" key="1">
    <source>
        <dbReference type="SAM" id="Phobius"/>
    </source>
</evidence>